<dbReference type="Proteomes" id="UP000000598">
    <property type="component" value="Chromosome B"/>
</dbReference>
<dbReference type="Gene3D" id="3.10.450.50">
    <property type="match status" value="1"/>
</dbReference>
<accession>Q6CWP0</accession>
<dbReference type="SUPFAM" id="SSF54427">
    <property type="entry name" value="NTF2-like"/>
    <property type="match status" value="1"/>
</dbReference>
<dbReference type="Pfam" id="PF10429">
    <property type="entry name" value="Mtr2"/>
    <property type="match status" value="1"/>
</dbReference>
<dbReference type="AlphaFoldDB" id="Q6CWP0"/>
<dbReference type="PaxDb" id="284590-Q6CWP0"/>
<dbReference type="InParanoid" id="Q6CWP0"/>
<dbReference type="HOGENOM" id="CLU_128326_0_0_1"/>
<dbReference type="InterPro" id="IPR019488">
    <property type="entry name" value="Nucl_pore_RNA_shuttling_Mtr2"/>
</dbReference>
<evidence type="ECO:0000256" key="1">
    <source>
        <dbReference type="SAM" id="MobiDB-lite"/>
    </source>
</evidence>
<dbReference type="EMBL" id="CR382122">
    <property type="protein sequence ID" value="CAH02042.1"/>
    <property type="molecule type" value="Genomic_DNA"/>
</dbReference>
<dbReference type="eggNOG" id="ENOG502RZK7">
    <property type="taxonomic scope" value="Eukaryota"/>
</dbReference>
<evidence type="ECO:0000313" key="3">
    <source>
        <dbReference type="Proteomes" id="UP000000598"/>
    </source>
</evidence>
<evidence type="ECO:0000313" key="2">
    <source>
        <dbReference type="EMBL" id="CAH02042.1"/>
    </source>
</evidence>
<dbReference type="KEGG" id="kla:KLLA0_B02629g"/>
<organism evidence="2 3">
    <name type="scientific">Kluyveromyces lactis (strain ATCC 8585 / CBS 2359 / DSM 70799 / NBRC 1267 / NRRL Y-1140 / WM37)</name>
    <name type="common">Yeast</name>
    <name type="synonym">Candida sphaerica</name>
    <dbReference type="NCBI Taxonomy" id="284590"/>
    <lineage>
        <taxon>Eukaryota</taxon>
        <taxon>Fungi</taxon>
        <taxon>Dikarya</taxon>
        <taxon>Ascomycota</taxon>
        <taxon>Saccharomycotina</taxon>
        <taxon>Saccharomycetes</taxon>
        <taxon>Saccharomycetales</taxon>
        <taxon>Saccharomycetaceae</taxon>
        <taxon>Kluyveromyces</taxon>
    </lineage>
</organism>
<dbReference type="OMA" id="FDCHLIP"/>
<proteinExistence type="predicted"/>
<protein>
    <submittedName>
        <fullName evidence="2">KLLA0B02629p</fullName>
    </submittedName>
</protein>
<dbReference type="InterPro" id="IPR032710">
    <property type="entry name" value="NTF2-like_dom_sf"/>
</dbReference>
<gene>
    <name evidence="2" type="ORF">KLLA0_B02629g</name>
</gene>
<feature type="region of interest" description="Disordered" evidence="1">
    <location>
        <begin position="97"/>
        <end position="128"/>
    </location>
</feature>
<keyword evidence="3" id="KW-1185">Reference proteome</keyword>
<sequence length="178" mass="19879">MNRQPQIVETFVKKVLAHLDEPDPAKLEQFLQLFNPHQCKIIFNSQPFGQAVQFLQAWQTGVVLTQHVITAVDFHVIPGTGTLLCNVNCKVRFDESGKDKNGQDSTVPANSQDSQSRPGQGSINSRSLDKPRPIWGTYYGVSLQLVLEDRIFTNDLNGVISSMNYTIVFKPSDSLMSI</sequence>
<name>Q6CWP0_KLULA</name>
<reference evidence="2 3" key="1">
    <citation type="journal article" date="2004" name="Nature">
        <title>Genome evolution in yeasts.</title>
        <authorList>
            <consortium name="Genolevures"/>
            <person name="Dujon B."/>
            <person name="Sherman D."/>
            <person name="Fischer G."/>
            <person name="Durrens P."/>
            <person name="Casaregola S."/>
            <person name="Lafontaine I."/>
            <person name="de Montigny J."/>
            <person name="Marck C."/>
            <person name="Neuveglise C."/>
            <person name="Talla E."/>
            <person name="Goffard N."/>
            <person name="Frangeul L."/>
            <person name="Aigle M."/>
            <person name="Anthouard V."/>
            <person name="Babour A."/>
            <person name="Barbe V."/>
            <person name="Barnay S."/>
            <person name="Blanchin S."/>
            <person name="Beckerich J.M."/>
            <person name="Beyne E."/>
            <person name="Bleykasten C."/>
            <person name="Boisrame A."/>
            <person name="Boyer J."/>
            <person name="Cattolico L."/>
            <person name="Confanioleri F."/>
            <person name="de Daruvar A."/>
            <person name="Despons L."/>
            <person name="Fabre E."/>
            <person name="Fairhead C."/>
            <person name="Ferry-Dumazet H."/>
            <person name="Groppi A."/>
            <person name="Hantraye F."/>
            <person name="Hennequin C."/>
            <person name="Jauniaux N."/>
            <person name="Joyet P."/>
            <person name="Kachouri R."/>
            <person name="Kerrest A."/>
            <person name="Koszul R."/>
            <person name="Lemaire M."/>
            <person name="Lesur I."/>
            <person name="Ma L."/>
            <person name="Muller H."/>
            <person name="Nicaud J.M."/>
            <person name="Nikolski M."/>
            <person name="Oztas S."/>
            <person name="Ozier-Kalogeropoulos O."/>
            <person name="Pellenz S."/>
            <person name="Potier S."/>
            <person name="Richard G.F."/>
            <person name="Straub M.L."/>
            <person name="Suleau A."/>
            <person name="Swennene D."/>
            <person name="Tekaia F."/>
            <person name="Wesolowski-Louvel M."/>
            <person name="Westhof E."/>
            <person name="Wirth B."/>
            <person name="Zeniou-Meyer M."/>
            <person name="Zivanovic I."/>
            <person name="Bolotin-Fukuhara M."/>
            <person name="Thierry A."/>
            <person name="Bouchier C."/>
            <person name="Caudron B."/>
            <person name="Scarpelli C."/>
            <person name="Gaillardin C."/>
            <person name="Weissenbach J."/>
            <person name="Wincker P."/>
            <person name="Souciet J.L."/>
        </authorList>
    </citation>
    <scope>NUCLEOTIDE SEQUENCE [LARGE SCALE GENOMIC DNA]</scope>
    <source>
        <strain evidence="3">ATCC 8585 / CBS 2359 / DSM 70799 / NBRC 1267 / NRRL Y-1140 / WM37</strain>
    </source>
</reference>
<dbReference type="STRING" id="284590.Q6CWP0"/>
<feature type="compositionally biased region" description="Polar residues" evidence="1">
    <location>
        <begin position="103"/>
        <end position="126"/>
    </location>
</feature>
<dbReference type="FunCoup" id="Q6CWP0">
    <property type="interactions" value="188"/>
</dbReference>